<feature type="transmembrane region" description="Helical" evidence="8">
    <location>
        <begin position="79"/>
        <end position="98"/>
    </location>
</feature>
<dbReference type="Gene3D" id="1.10.3720.10">
    <property type="entry name" value="MetI-like"/>
    <property type="match status" value="1"/>
</dbReference>
<evidence type="ECO:0000256" key="5">
    <source>
        <dbReference type="ARBA" id="ARBA00022692"/>
    </source>
</evidence>
<feature type="transmembrane region" description="Helical" evidence="8">
    <location>
        <begin position="195"/>
        <end position="221"/>
    </location>
</feature>
<name>A0ABV8S270_9BURK</name>
<feature type="transmembrane region" description="Helical" evidence="8">
    <location>
        <begin position="21"/>
        <end position="44"/>
    </location>
</feature>
<evidence type="ECO:0000256" key="8">
    <source>
        <dbReference type="RuleBase" id="RU363032"/>
    </source>
</evidence>
<dbReference type="SUPFAM" id="SSF161098">
    <property type="entry name" value="MetI-like"/>
    <property type="match status" value="1"/>
</dbReference>
<evidence type="ECO:0000256" key="7">
    <source>
        <dbReference type="ARBA" id="ARBA00023136"/>
    </source>
</evidence>
<keyword evidence="11" id="KW-1185">Reference proteome</keyword>
<keyword evidence="2 8" id="KW-0813">Transport</keyword>
<sequence length="279" mass="30232">MFKTEFPPYLSLTERTWHYALRILCALLLVFLLLPILVIVPLSFNQSSMLLYPIESFSLRWYEALFHSDDWARATTNSFIIAPAATLLATVLGTLAAAGLHRAQFRGKGLLMAVLISPMIVPLVVTGLGIYLFFAPYGLVNSYGGLILALAAIGAPFVVTTVSATLQGFDPNLLRASYSLGAGPVQSFFKVTLPIIAPGVIAGALFAFATAFDEIVITLFLAGPEQVTLPRQMFTGIRENISPVIAAVATILILFSTALLLALEWLRGRVEAKTVRLDD</sequence>
<dbReference type="InterPro" id="IPR035906">
    <property type="entry name" value="MetI-like_sf"/>
</dbReference>
<dbReference type="PROSITE" id="PS50928">
    <property type="entry name" value="ABC_TM1"/>
    <property type="match status" value="1"/>
</dbReference>
<evidence type="ECO:0000313" key="10">
    <source>
        <dbReference type="EMBL" id="MFC4299713.1"/>
    </source>
</evidence>
<keyword evidence="3" id="KW-1003">Cell membrane</keyword>
<comment type="caution">
    <text evidence="10">The sequence shown here is derived from an EMBL/GenBank/DDBJ whole genome shotgun (WGS) entry which is preliminary data.</text>
</comment>
<evidence type="ECO:0000256" key="2">
    <source>
        <dbReference type="ARBA" id="ARBA00022448"/>
    </source>
</evidence>
<dbReference type="EMBL" id="JBHSDY010000011">
    <property type="protein sequence ID" value="MFC4299713.1"/>
    <property type="molecule type" value="Genomic_DNA"/>
</dbReference>
<reference evidence="11" key="1">
    <citation type="journal article" date="2019" name="Int. J. Syst. Evol. Microbiol.">
        <title>The Global Catalogue of Microorganisms (GCM) 10K type strain sequencing project: providing services to taxonomists for standard genome sequencing and annotation.</title>
        <authorList>
            <consortium name="The Broad Institute Genomics Platform"/>
            <consortium name="The Broad Institute Genome Sequencing Center for Infectious Disease"/>
            <person name="Wu L."/>
            <person name="Ma J."/>
        </authorList>
    </citation>
    <scope>NUCLEOTIDE SEQUENCE [LARGE SCALE GENOMIC DNA]</scope>
    <source>
        <strain evidence="11">CGMCC 1.19029</strain>
    </source>
</reference>
<dbReference type="Pfam" id="PF00528">
    <property type="entry name" value="BPD_transp_1"/>
    <property type="match status" value="1"/>
</dbReference>
<comment type="subcellular location">
    <subcellularLocation>
        <location evidence="1">Cell inner membrane</location>
        <topology evidence="1">Multi-pass membrane protein</topology>
    </subcellularLocation>
    <subcellularLocation>
        <location evidence="8">Cell membrane</location>
        <topology evidence="8">Multi-pass membrane protein</topology>
    </subcellularLocation>
</comment>
<dbReference type="RefSeq" id="WP_376814250.1">
    <property type="nucleotide sequence ID" value="NZ_JBHSDY010000011.1"/>
</dbReference>
<dbReference type="PANTHER" id="PTHR43357:SF4">
    <property type="entry name" value="INNER MEMBRANE ABC TRANSPORTER PERMEASE PROTEIN YDCV"/>
    <property type="match status" value="1"/>
</dbReference>
<keyword evidence="4" id="KW-0997">Cell inner membrane</keyword>
<feature type="transmembrane region" description="Helical" evidence="8">
    <location>
        <begin position="110"/>
        <end position="134"/>
    </location>
</feature>
<dbReference type="PANTHER" id="PTHR43357">
    <property type="entry name" value="INNER MEMBRANE ABC TRANSPORTER PERMEASE PROTEIN YDCV"/>
    <property type="match status" value="1"/>
</dbReference>
<keyword evidence="5 8" id="KW-0812">Transmembrane</keyword>
<evidence type="ECO:0000259" key="9">
    <source>
        <dbReference type="PROSITE" id="PS50928"/>
    </source>
</evidence>
<evidence type="ECO:0000256" key="4">
    <source>
        <dbReference type="ARBA" id="ARBA00022519"/>
    </source>
</evidence>
<gene>
    <name evidence="10" type="ORF">ACFO0J_16845</name>
</gene>
<comment type="similarity">
    <text evidence="8">Belongs to the binding-protein-dependent transport system permease family.</text>
</comment>
<feature type="transmembrane region" description="Helical" evidence="8">
    <location>
        <begin position="146"/>
        <end position="166"/>
    </location>
</feature>
<dbReference type="Proteomes" id="UP001595756">
    <property type="component" value="Unassembled WGS sequence"/>
</dbReference>
<accession>A0ABV8S270</accession>
<feature type="domain" description="ABC transmembrane type-1" evidence="9">
    <location>
        <begin position="75"/>
        <end position="263"/>
    </location>
</feature>
<dbReference type="InterPro" id="IPR000515">
    <property type="entry name" value="MetI-like"/>
</dbReference>
<evidence type="ECO:0000313" key="11">
    <source>
        <dbReference type="Proteomes" id="UP001595756"/>
    </source>
</evidence>
<evidence type="ECO:0000256" key="1">
    <source>
        <dbReference type="ARBA" id="ARBA00004429"/>
    </source>
</evidence>
<evidence type="ECO:0000256" key="6">
    <source>
        <dbReference type="ARBA" id="ARBA00022989"/>
    </source>
</evidence>
<feature type="transmembrane region" description="Helical" evidence="8">
    <location>
        <begin position="241"/>
        <end position="263"/>
    </location>
</feature>
<organism evidence="10 11">
    <name type="scientific">Castellaniella hirudinis</name>
    <dbReference type="NCBI Taxonomy" id="1144617"/>
    <lineage>
        <taxon>Bacteria</taxon>
        <taxon>Pseudomonadati</taxon>
        <taxon>Pseudomonadota</taxon>
        <taxon>Betaproteobacteria</taxon>
        <taxon>Burkholderiales</taxon>
        <taxon>Alcaligenaceae</taxon>
        <taxon>Castellaniella</taxon>
    </lineage>
</organism>
<keyword evidence="7 8" id="KW-0472">Membrane</keyword>
<keyword evidence="6 8" id="KW-1133">Transmembrane helix</keyword>
<dbReference type="CDD" id="cd06261">
    <property type="entry name" value="TM_PBP2"/>
    <property type="match status" value="1"/>
</dbReference>
<protein>
    <submittedName>
        <fullName evidence="10">ABC transporter permease</fullName>
    </submittedName>
</protein>
<evidence type="ECO:0000256" key="3">
    <source>
        <dbReference type="ARBA" id="ARBA00022475"/>
    </source>
</evidence>
<proteinExistence type="inferred from homology"/>